<evidence type="ECO:0000259" key="2">
    <source>
        <dbReference type="Pfam" id="PF07110"/>
    </source>
</evidence>
<protein>
    <recommendedName>
        <fullName evidence="2">EthD domain-containing protein</fullName>
    </recommendedName>
</protein>
<name>A0A364LBX3_TALAM</name>
<dbReference type="STRING" id="1196081.A0A364LBX3"/>
<dbReference type="Pfam" id="PF07110">
    <property type="entry name" value="EthD"/>
    <property type="match status" value="1"/>
</dbReference>
<proteinExistence type="inferred from homology"/>
<dbReference type="OrthoDB" id="4214639at2759"/>
<evidence type="ECO:0000313" key="3">
    <source>
        <dbReference type="EMBL" id="RAO73302.1"/>
    </source>
</evidence>
<reference evidence="3 4" key="1">
    <citation type="journal article" date="2017" name="Biotechnol. Biofuels">
        <title>Differential beta-glucosidase expression as a function of carbon source availability in Talaromyces amestolkiae: a genomic and proteomic approach.</title>
        <authorList>
            <person name="de Eugenio L.I."/>
            <person name="Mendez-Liter J.A."/>
            <person name="Nieto-Dominguez M."/>
            <person name="Alonso L."/>
            <person name="Gil-Munoz J."/>
            <person name="Barriuso J."/>
            <person name="Prieto A."/>
            <person name="Martinez M.J."/>
        </authorList>
    </citation>
    <scope>NUCLEOTIDE SEQUENCE [LARGE SCALE GENOMIC DNA]</scope>
    <source>
        <strain evidence="3 4">CIB</strain>
    </source>
</reference>
<dbReference type="Gene3D" id="3.30.70.100">
    <property type="match status" value="1"/>
</dbReference>
<comment type="similarity">
    <text evidence="1">Belongs to the tpcK family.</text>
</comment>
<dbReference type="RefSeq" id="XP_040737816.1">
    <property type="nucleotide sequence ID" value="XM_040882217.1"/>
</dbReference>
<feature type="domain" description="EthD" evidence="2">
    <location>
        <begin position="24"/>
        <end position="117"/>
    </location>
</feature>
<dbReference type="InterPro" id="IPR009799">
    <property type="entry name" value="EthD_dom"/>
</dbReference>
<comment type="caution">
    <text evidence="3">The sequence shown here is derived from an EMBL/GenBank/DDBJ whole genome shotgun (WGS) entry which is preliminary data.</text>
</comment>
<dbReference type="GeneID" id="63798528"/>
<dbReference type="EMBL" id="MIKG01000023">
    <property type="protein sequence ID" value="RAO73302.1"/>
    <property type="molecule type" value="Genomic_DNA"/>
</dbReference>
<dbReference type="GO" id="GO:0016491">
    <property type="term" value="F:oxidoreductase activity"/>
    <property type="evidence" value="ECO:0007669"/>
    <property type="project" value="InterPro"/>
</dbReference>
<accession>A0A364LBX3</accession>
<sequence length="165" mass="18871">MATNDITKQRLLRLSIFHYKSENKTEEEAHNYVADVAAKAAHIHAKHGMHSYIQYHAPSAFQEVIQNMNIQNKRGWTIDDHDFAVEFYFRTFEEVTKVTLDPDFQAMQQEEEPWVSKHHIVTSLGWVETFVQDGKVVNIQDGKSTFPQFAAMTDLSSLTGGGAQQ</sequence>
<gene>
    <name evidence="3" type="ORF">BHQ10_009314</name>
</gene>
<dbReference type="AlphaFoldDB" id="A0A364LBX3"/>
<keyword evidence="4" id="KW-1185">Reference proteome</keyword>
<organism evidence="3 4">
    <name type="scientific">Talaromyces amestolkiae</name>
    <dbReference type="NCBI Taxonomy" id="1196081"/>
    <lineage>
        <taxon>Eukaryota</taxon>
        <taxon>Fungi</taxon>
        <taxon>Dikarya</taxon>
        <taxon>Ascomycota</taxon>
        <taxon>Pezizomycotina</taxon>
        <taxon>Eurotiomycetes</taxon>
        <taxon>Eurotiomycetidae</taxon>
        <taxon>Eurotiales</taxon>
        <taxon>Trichocomaceae</taxon>
        <taxon>Talaromyces</taxon>
        <taxon>Talaromyces sect. Talaromyces</taxon>
    </lineage>
</organism>
<evidence type="ECO:0000313" key="4">
    <source>
        <dbReference type="Proteomes" id="UP000249363"/>
    </source>
</evidence>
<evidence type="ECO:0000256" key="1">
    <source>
        <dbReference type="ARBA" id="ARBA00005986"/>
    </source>
</evidence>
<dbReference type="Proteomes" id="UP000249363">
    <property type="component" value="Unassembled WGS sequence"/>
</dbReference>